<dbReference type="PANTHER" id="PTHR33802">
    <property type="entry name" value="SI:CH211-161H7.5-RELATED"/>
    <property type="match status" value="1"/>
</dbReference>
<feature type="transmembrane region" description="Helical" evidence="1">
    <location>
        <begin position="233"/>
        <end position="253"/>
    </location>
</feature>
<evidence type="ECO:0000256" key="1">
    <source>
        <dbReference type="SAM" id="Phobius"/>
    </source>
</evidence>
<dbReference type="PANTHER" id="PTHR33802:SF1">
    <property type="entry name" value="XK-RELATED PROTEIN"/>
    <property type="match status" value="1"/>
</dbReference>
<feature type="transmembrane region" description="Helical" evidence="1">
    <location>
        <begin position="94"/>
        <end position="119"/>
    </location>
</feature>
<comment type="caution">
    <text evidence="2">The sequence shown here is derived from an EMBL/GenBank/DDBJ whole genome shotgun (WGS) entry which is preliminary data.</text>
</comment>
<feature type="transmembrane region" description="Helical" evidence="1">
    <location>
        <begin position="268"/>
        <end position="291"/>
    </location>
</feature>
<feature type="transmembrane region" description="Helical" evidence="1">
    <location>
        <begin position="125"/>
        <end position="147"/>
    </location>
</feature>
<dbReference type="EMBL" id="REGN01002120">
    <property type="protein sequence ID" value="RNA30149.1"/>
    <property type="molecule type" value="Genomic_DNA"/>
</dbReference>
<feature type="transmembrane region" description="Helical" evidence="1">
    <location>
        <begin position="12"/>
        <end position="31"/>
    </location>
</feature>
<dbReference type="Proteomes" id="UP000276133">
    <property type="component" value="Unassembled WGS sequence"/>
</dbReference>
<organism evidence="2 3">
    <name type="scientific">Brachionus plicatilis</name>
    <name type="common">Marine rotifer</name>
    <name type="synonym">Brachionus muelleri</name>
    <dbReference type="NCBI Taxonomy" id="10195"/>
    <lineage>
        <taxon>Eukaryota</taxon>
        <taxon>Metazoa</taxon>
        <taxon>Spiralia</taxon>
        <taxon>Gnathifera</taxon>
        <taxon>Rotifera</taxon>
        <taxon>Eurotatoria</taxon>
        <taxon>Monogononta</taxon>
        <taxon>Pseudotrocha</taxon>
        <taxon>Ploima</taxon>
        <taxon>Brachionidae</taxon>
        <taxon>Brachionus</taxon>
    </lineage>
</organism>
<feature type="transmembrane region" description="Helical" evidence="1">
    <location>
        <begin position="167"/>
        <end position="194"/>
    </location>
</feature>
<proteinExistence type="predicted"/>
<gene>
    <name evidence="2" type="ORF">BpHYR1_000739</name>
</gene>
<feature type="transmembrane region" description="Helical" evidence="1">
    <location>
        <begin position="57"/>
        <end position="82"/>
    </location>
</feature>
<accession>A0A3M7S3A9</accession>
<keyword evidence="1" id="KW-0472">Membrane</keyword>
<keyword evidence="3" id="KW-1185">Reference proteome</keyword>
<evidence type="ECO:0000313" key="2">
    <source>
        <dbReference type="EMBL" id="RNA30149.1"/>
    </source>
</evidence>
<keyword evidence="1" id="KW-1133">Transmembrane helix</keyword>
<name>A0A3M7S3A9_BRAPC</name>
<evidence type="ECO:0000313" key="3">
    <source>
        <dbReference type="Proteomes" id="UP000276133"/>
    </source>
</evidence>
<keyword evidence="1" id="KW-0812">Transmembrane</keyword>
<sequence>MHNEKHNFKNLTLLFISVLTYSTVLILNKLASKKIFFPNDVGSISRRFPLDITPAPIIFPVIWSIIYFWQTIWLIYAAIFHFRRCSNRYLLYRVVPLFHPVFFIGFIANNIGMIVWLFVWTNKLVGWSFVGLLFLTLSLYLALYVSYKSLYLSQDQLFILNLKKDLWLVRILVQNGLAFFATWVTIASCLNLATYLTYDLLIELSISTTCSLSILSFICVLFSIFENFIWQKYLLYTFSPWLVLLTGLSGSLYKNYPKNEQNLSRNNILTMCLLMACACFFVVKIVMFSLYKTIWKERVDKKESHRLLQAKQDNQAPL</sequence>
<dbReference type="AlphaFoldDB" id="A0A3M7S3A9"/>
<dbReference type="OrthoDB" id="5586934at2759"/>
<reference evidence="2 3" key="1">
    <citation type="journal article" date="2018" name="Sci. Rep.">
        <title>Genomic signatures of local adaptation to the degree of environmental predictability in rotifers.</title>
        <authorList>
            <person name="Franch-Gras L."/>
            <person name="Hahn C."/>
            <person name="Garcia-Roger E.M."/>
            <person name="Carmona M.J."/>
            <person name="Serra M."/>
            <person name="Gomez A."/>
        </authorList>
    </citation>
    <scope>NUCLEOTIDE SEQUENCE [LARGE SCALE GENOMIC DNA]</scope>
    <source>
        <strain evidence="2">HYR1</strain>
    </source>
</reference>
<protein>
    <submittedName>
        <fullName evidence="2">Uncharacterized protein</fullName>
    </submittedName>
</protein>
<feature type="transmembrane region" description="Helical" evidence="1">
    <location>
        <begin position="200"/>
        <end position="221"/>
    </location>
</feature>